<keyword evidence="1" id="KW-0812">Transmembrane</keyword>
<dbReference type="EMBL" id="LXQA010029732">
    <property type="protein sequence ID" value="MCH95398.1"/>
    <property type="molecule type" value="Genomic_DNA"/>
</dbReference>
<organism evidence="2 3">
    <name type="scientific">Trifolium medium</name>
    <dbReference type="NCBI Taxonomy" id="97028"/>
    <lineage>
        <taxon>Eukaryota</taxon>
        <taxon>Viridiplantae</taxon>
        <taxon>Streptophyta</taxon>
        <taxon>Embryophyta</taxon>
        <taxon>Tracheophyta</taxon>
        <taxon>Spermatophyta</taxon>
        <taxon>Magnoliopsida</taxon>
        <taxon>eudicotyledons</taxon>
        <taxon>Gunneridae</taxon>
        <taxon>Pentapetalae</taxon>
        <taxon>rosids</taxon>
        <taxon>fabids</taxon>
        <taxon>Fabales</taxon>
        <taxon>Fabaceae</taxon>
        <taxon>Papilionoideae</taxon>
        <taxon>50 kb inversion clade</taxon>
        <taxon>NPAAA clade</taxon>
        <taxon>Hologalegina</taxon>
        <taxon>IRL clade</taxon>
        <taxon>Trifolieae</taxon>
        <taxon>Trifolium</taxon>
    </lineage>
</organism>
<accession>A0A392N8R4</accession>
<feature type="transmembrane region" description="Helical" evidence="1">
    <location>
        <begin position="58"/>
        <end position="76"/>
    </location>
</feature>
<evidence type="ECO:0000256" key="1">
    <source>
        <dbReference type="SAM" id="Phobius"/>
    </source>
</evidence>
<protein>
    <submittedName>
        <fullName evidence="2">Protein CREG1-like</fullName>
    </submittedName>
</protein>
<feature type="non-terminal residue" evidence="2">
    <location>
        <position position="132"/>
    </location>
</feature>
<proteinExistence type="predicted"/>
<keyword evidence="1" id="KW-0472">Membrane</keyword>
<keyword evidence="1" id="KW-1133">Transmembrane helix</keyword>
<comment type="caution">
    <text evidence="2">The sequence shown here is derived from an EMBL/GenBank/DDBJ whole genome shotgun (WGS) entry which is preliminary data.</text>
</comment>
<evidence type="ECO:0000313" key="2">
    <source>
        <dbReference type="EMBL" id="MCH95398.1"/>
    </source>
</evidence>
<reference evidence="2 3" key="1">
    <citation type="journal article" date="2018" name="Front. Plant Sci.">
        <title>Red Clover (Trifolium pratense) and Zigzag Clover (T. medium) - A Picture of Genomic Similarities and Differences.</title>
        <authorList>
            <person name="Dluhosova J."/>
            <person name="Istvanek J."/>
            <person name="Nedelnik J."/>
            <person name="Repkova J."/>
        </authorList>
    </citation>
    <scope>NUCLEOTIDE SEQUENCE [LARGE SCALE GENOMIC DNA]</scope>
    <source>
        <strain evidence="3">cv. 10/8</strain>
        <tissue evidence="2">Leaf</tissue>
    </source>
</reference>
<sequence>MLQLGNLCTLYGILDSFASPPFFVSAHLLFSCYNRAMSLRISRHLANKLIFRQANMPCRVFYLRGFLSSFFLWSTIVTNNSWRCIRWSMGIGKFVGIHNGNIQVMGNVVSFSDGLPNQGTGIPYFYLTTLDP</sequence>
<feature type="transmembrane region" description="Helical" evidence="1">
    <location>
        <begin position="20"/>
        <end position="37"/>
    </location>
</feature>
<name>A0A392N8R4_9FABA</name>
<dbReference type="Proteomes" id="UP000265520">
    <property type="component" value="Unassembled WGS sequence"/>
</dbReference>
<evidence type="ECO:0000313" key="3">
    <source>
        <dbReference type="Proteomes" id="UP000265520"/>
    </source>
</evidence>
<keyword evidence="3" id="KW-1185">Reference proteome</keyword>
<dbReference type="AlphaFoldDB" id="A0A392N8R4"/>